<evidence type="ECO:0000313" key="1">
    <source>
        <dbReference type="EMBL" id="KAB1155546.1"/>
    </source>
</evidence>
<evidence type="ECO:0000313" key="2">
    <source>
        <dbReference type="Proteomes" id="UP000490922"/>
    </source>
</evidence>
<comment type="caution">
    <text evidence="1">The sequence shown here is derived from an EMBL/GenBank/DDBJ whole genome shotgun (WGS) entry which is preliminary data.</text>
</comment>
<dbReference type="OrthoDB" id="1453359at2"/>
<gene>
    <name evidence="1" type="ORF">F6464_10550</name>
</gene>
<dbReference type="AlphaFoldDB" id="A0A7J5AD76"/>
<name>A0A7J5AD76_9FLAO</name>
<dbReference type="Proteomes" id="UP000490922">
    <property type="component" value="Unassembled WGS sequence"/>
</dbReference>
<dbReference type="RefSeq" id="WP_151107773.1">
    <property type="nucleotide sequence ID" value="NZ_WAEM01000005.1"/>
</dbReference>
<dbReference type="EMBL" id="WAEM01000005">
    <property type="protein sequence ID" value="KAB1155546.1"/>
    <property type="molecule type" value="Genomic_DNA"/>
</dbReference>
<organism evidence="1 2">
    <name type="scientific">Flavobacterium luteum</name>
    <dbReference type="NCBI Taxonomy" id="2026654"/>
    <lineage>
        <taxon>Bacteria</taxon>
        <taxon>Pseudomonadati</taxon>
        <taxon>Bacteroidota</taxon>
        <taxon>Flavobacteriia</taxon>
        <taxon>Flavobacteriales</taxon>
        <taxon>Flavobacteriaceae</taxon>
        <taxon>Flavobacterium</taxon>
    </lineage>
</organism>
<accession>A0A7J5AD76</accession>
<reference evidence="1 2" key="1">
    <citation type="submission" date="2019-09" db="EMBL/GenBank/DDBJ databases">
        <title>Flavobacterium sp. nov., isolated from glacier ice.</title>
        <authorList>
            <person name="Liu Q."/>
        </authorList>
    </citation>
    <scope>NUCLEOTIDE SEQUENCE [LARGE SCALE GENOMIC DNA]</scope>
    <source>
        <strain evidence="1 2">NBRC 112527</strain>
    </source>
</reference>
<keyword evidence="2" id="KW-1185">Reference proteome</keyword>
<protein>
    <submittedName>
        <fullName evidence="1">Uncharacterized protein</fullName>
    </submittedName>
</protein>
<sequence>MKKIKNKKESHHIVKVLSESNSLTSYYNPITKNSNFFSDLNRHGVMHGVSNDYGIELNSLKALSLLSCVDNFSRYQSKK</sequence>
<proteinExistence type="predicted"/>